<keyword evidence="2 4" id="KW-0560">Oxidoreductase</keyword>
<dbReference type="PROSITE" id="PS00687">
    <property type="entry name" value="ALDEHYDE_DEHYDR_GLU"/>
    <property type="match status" value="1"/>
</dbReference>
<dbReference type="Pfam" id="PF00171">
    <property type="entry name" value="Aldedh"/>
    <property type="match status" value="1"/>
</dbReference>
<dbReference type="FunFam" id="3.40.605.10:FF:000007">
    <property type="entry name" value="NAD/NADP-dependent betaine aldehyde dehydrogenase"/>
    <property type="match status" value="1"/>
</dbReference>
<dbReference type="Gene3D" id="3.40.605.10">
    <property type="entry name" value="Aldehyde Dehydrogenase, Chain A, domain 1"/>
    <property type="match status" value="1"/>
</dbReference>
<dbReference type="CDD" id="cd07097">
    <property type="entry name" value="ALDH_KGSADH-YcbD"/>
    <property type="match status" value="1"/>
</dbReference>
<dbReference type="SUPFAM" id="SSF53720">
    <property type="entry name" value="ALDH-like"/>
    <property type="match status" value="1"/>
</dbReference>
<evidence type="ECO:0000256" key="3">
    <source>
        <dbReference type="PROSITE-ProRule" id="PRU10007"/>
    </source>
</evidence>
<dbReference type="PANTHER" id="PTHR11699">
    <property type="entry name" value="ALDEHYDE DEHYDROGENASE-RELATED"/>
    <property type="match status" value="1"/>
</dbReference>
<dbReference type="InterPro" id="IPR016160">
    <property type="entry name" value="Ald_DH_CS_CYS"/>
</dbReference>
<reference evidence="8" key="1">
    <citation type="submission" date="2018-05" db="EMBL/GenBank/DDBJ databases">
        <authorList>
            <person name="Li X."/>
        </authorList>
    </citation>
    <scope>NUCLEOTIDE SEQUENCE [LARGE SCALE GENOMIC DNA]</scope>
    <source>
        <strain evidence="8">YIM 73061</strain>
    </source>
</reference>
<dbReference type="InterPro" id="IPR016161">
    <property type="entry name" value="Ald_DH/histidinol_DH"/>
</dbReference>
<gene>
    <name evidence="7" type="ORF">DJ018_15415</name>
</gene>
<dbReference type="Proteomes" id="UP000249725">
    <property type="component" value="Unassembled WGS sequence"/>
</dbReference>
<dbReference type="InterPro" id="IPR016162">
    <property type="entry name" value="Ald_DH_N"/>
</dbReference>
<keyword evidence="8" id="KW-1185">Reference proteome</keyword>
<dbReference type="InterPro" id="IPR029510">
    <property type="entry name" value="Ald_DH_CS_GLU"/>
</dbReference>
<dbReference type="FunFam" id="3.40.309.10:FF:000012">
    <property type="entry name" value="Betaine aldehyde dehydrogenase"/>
    <property type="match status" value="1"/>
</dbReference>
<dbReference type="GO" id="GO:0016620">
    <property type="term" value="F:oxidoreductase activity, acting on the aldehyde or oxo group of donors, NAD or NADP as acceptor"/>
    <property type="evidence" value="ECO:0007669"/>
    <property type="project" value="InterPro"/>
</dbReference>
<dbReference type="PROSITE" id="PS00070">
    <property type="entry name" value="ALDEHYDE_DEHYDR_CYS"/>
    <property type="match status" value="1"/>
</dbReference>
<feature type="domain" description="Aldehyde dehydrogenase" evidence="6">
    <location>
        <begin position="21"/>
        <end position="477"/>
    </location>
</feature>
<evidence type="ECO:0000313" key="8">
    <source>
        <dbReference type="Proteomes" id="UP000249725"/>
    </source>
</evidence>
<proteinExistence type="inferred from homology"/>
<protein>
    <submittedName>
        <fullName evidence="7">Aldehyde dehydrogenase family protein</fullName>
    </submittedName>
</protein>
<evidence type="ECO:0000313" key="7">
    <source>
        <dbReference type="EMBL" id="RAK51330.1"/>
    </source>
</evidence>
<dbReference type="InterPro" id="IPR016163">
    <property type="entry name" value="Ald_DH_C"/>
</dbReference>
<accession>A0A328A9N1</accession>
<dbReference type="AlphaFoldDB" id="A0A328A9N1"/>
<evidence type="ECO:0000256" key="2">
    <source>
        <dbReference type="ARBA" id="ARBA00023002"/>
    </source>
</evidence>
<dbReference type="Gene3D" id="3.40.309.10">
    <property type="entry name" value="Aldehyde Dehydrogenase, Chain A, domain 2"/>
    <property type="match status" value="1"/>
</dbReference>
<evidence type="ECO:0000256" key="1">
    <source>
        <dbReference type="ARBA" id="ARBA00009986"/>
    </source>
</evidence>
<dbReference type="RefSeq" id="WP_111515865.1">
    <property type="nucleotide sequence ID" value="NZ_QFYR01000004.1"/>
</dbReference>
<evidence type="ECO:0000256" key="4">
    <source>
        <dbReference type="RuleBase" id="RU003345"/>
    </source>
</evidence>
<comment type="caution">
    <text evidence="7">The sequence shown here is derived from an EMBL/GenBank/DDBJ whole genome shotgun (WGS) entry which is preliminary data.</text>
</comment>
<sequence length="482" mass="51171">MTQTLPQFIGGERVSADAPEKSTNPSNTNEVVALVPKGGEAEVNAAVEAARGAFPAWSEASPELRSDLLDKVGDAIMARRQEIGRLLSQEEGKTLPEGIGETVRAGRIFKYFAGEALRRHGQNLDSVRPGVEIQTYRQAVGVFGLITPWNFPIAIPAWKAAPALAFGNTVVMKPAGPTPATAAALAEIIYEAADALGAPKGIFNMIFGPGAMGQKLVEHKDVDGISFTGSQTVGAGVANAAVARQARVQLEMGGKNPLVILDDADLDRAVMVALDGSFFATGQRCTASSRIIVQDGIHDRFVAALAEKVAALRVGDALDPNSQMGPAVNESQMETSYKYIQIAKDEGGRVVTGGDRLKLANPGWYVQPTLIADTDKGMRINCEEVFGPVASTVRVKDYEEALALANDGDFGLSAGIVTSSLKHARNFQQRVKAGMVMVNLPTAGVDYHVPFGGIKKSSYGAREQGFAAVEFYTQTKTAYSWA</sequence>
<evidence type="ECO:0000256" key="5">
    <source>
        <dbReference type="SAM" id="MobiDB-lite"/>
    </source>
</evidence>
<organism evidence="7 8">
    <name type="scientific">Phenylobacterium deserti</name>
    <dbReference type="NCBI Taxonomy" id="1914756"/>
    <lineage>
        <taxon>Bacteria</taxon>
        <taxon>Pseudomonadati</taxon>
        <taxon>Pseudomonadota</taxon>
        <taxon>Alphaproteobacteria</taxon>
        <taxon>Caulobacterales</taxon>
        <taxon>Caulobacteraceae</taxon>
        <taxon>Phenylobacterium</taxon>
    </lineage>
</organism>
<dbReference type="InterPro" id="IPR015590">
    <property type="entry name" value="Aldehyde_DH_dom"/>
</dbReference>
<dbReference type="EMBL" id="QFYR01000004">
    <property type="protein sequence ID" value="RAK51330.1"/>
    <property type="molecule type" value="Genomic_DNA"/>
</dbReference>
<feature type="region of interest" description="Disordered" evidence="5">
    <location>
        <begin position="1"/>
        <end position="28"/>
    </location>
</feature>
<name>A0A328A9N1_9CAUL</name>
<dbReference type="OrthoDB" id="9802947at2"/>
<evidence type="ECO:0000259" key="6">
    <source>
        <dbReference type="Pfam" id="PF00171"/>
    </source>
</evidence>
<feature type="active site" evidence="3">
    <location>
        <position position="251"/>
    </location>
</feature>
<comment type="similarity">
    <text evidence="1 4">Belongs to the aldehyde dehydrogenase family.</text>
</comment>